<organism evidence="5 6">
    <name type="scientific">Liquidambar formosana</name>
    <name type="common">Formosan gum</name>
    <dbReference type="NCBI Taxonomy" id="63359"/>
    <lineage>
        <taxon>Eukaryota</taxon>
        <taxon>Viridiplantae</taxon>
        <taxon>Streptophyta</taxon>
        <taxon>Embryophyta</taxon>
        <taxon>Tracheophyta</taxon>
        <taxon>Spermatophyta</taxon>
        <taxon>Magnoliopsida</taxon>
        <taxon>eudicotyledons</taxon>
        <taxon>Gunneridae</taxon>
        <taxon>Pentapetalae</taxon>
        <taxon>Saxifragales</taxon>
        <taxon>Altingiaceae</taxon>
        <taxon>Liquidambar</taxon>
    </lineage>
</organism>
<dbReference type="PANTHER" id="PTHR28520:SF2">
    <property type="entry name" value="MITOTIC-SPINDLE ORGANIZING PROTEIN 1"/>
    <property type="match status" value="1"/>
</dbReference>
<dbReference type="PANTHER" id="PTHR28520">
    <property type="entry name" value="MITOTIC-SPINDLE ORGANIZING PROTEIN 1"/>
    <property type="match status" value="1"/>
</dbReference>
<dbReference type="InterPro" id="IPR022214">
    <property type="entry name" value="MZT1"/>
</dbReference>
<keyword evidence="3" id="KW-0963">Cytoplasm</keyword>
<sequence>MDPKDAHMAQESLDLAFHMSNILDTRLDRHTLSVLIALCDIGLNPEALATVVKELRREGPSSHRMLKIQLSISGHSLRFLISIGSKGVACVFDIAKHNFEHTWVSSQISKHVVSVDELQPVTLSHVHIPPKNHKNKSKWLKFFGHSSLDALIDAMVPKSIQIGLMKLSKLNEELTDSQMIEHERD</sequence>
<dbReference type="AlphaFoldDB" id="A0AAP0RVH5"/>
<evidence type="ECO:0000313" key="5">
    <source>
        <dbReference type="EMBL" id="KAK9283067.1"/>
    </source>
</evidence>
<protein>
    <submittedName>
        <fullName evidence="5">Uncharacterized protein</fullName>
    </submittedName>
</protein>
<comment type="caution">
    <text evidence="5">The sequence shown here is derived from an EMBL/GenBank/DDBJ whole genome shotgun (WGS) entry which is preliminary data.</text>
</comment>
<dbReference type="EMBL" id="JBBPBK010000006">
    <property type="protein sequence ID" value="KAK9283067.1"/>
    <property type="molecule type" value="Genomic_DNA"/>
</dbReference>
<keyword evidence="6" id="KW-1185">Reference proteome</keyword>
<dbReference type="Pfam" id="PF12554">
    <property type="entry name" value="MOZART1"/>
    <property type="match status" value="1"/>
</dbReference>
<evidence type="ECO:0000256" key="2">
    <source>
        <dbReference type="ARBA" id="ARBA00011015"/>
    </source>
</evidence>
<proteinExistence type="inferred from homology"/>
<evidence type="ECO:0000256" key="1">
    <source>
        <dbReference type="ARBA" id="ARBA00004267"/>
    </source>
</evidence>
<keyword evidence="4" id="KW-0206">Cytoskeleton</keyword>
<comment type="subcellular location">
    <subcellularLocation>
        <location evidence="1">Cytoplasm</location>
        <location evidence="1">Cytoskeleton</location>
        <location evidence="1">Microtubule organizing center</location>
    </subcellularLocation>
</comment>
<gene>
    <name evidence="5" type="ORF">L1049_011295</name>
</gene>
<accession>A0AAP0RVH5</accession>
<dbReference type="GO" id="GO:0051415">
    <property type="term" value="P:microtubule nucleation by interphase microtubule organizing center"/>
    <property type="evidence" value="ECO:0007669"/>
    <property type="project" value="TreeGrafter"/>
</dbReference>
<dbReference type="GO" id="GO:0090307">
    <property type="term" value="P:mitotic spindle assembly"/>
    <property type="evidence" value="ECO:0007669"/>
    <property type="project" value="TreeGrafter"/>
</dbReference>
<dbReference type="Proteomes" id="UP001415857">
    <property type="component" value="Unassembled WGS sequence"/>
</dbReference>
<evidence type="ECO:0000256" key="4">
    <source>
        <dbReference type="ARBA" id="ARBA00023212"/>
    </source>
</evidence>
<evidence type="ECO:0000256" key="3">
    <source>
        <dbReference type="ARBA" id="ARBA00022490"/>
    </source>
</evidence>
<evidence type="ECO:0000313" key="6">
    <source>
        <dbReference type="Proteomes" id="UP001415857"/>
    </source>
</evidence>
<dbReference type="GO" id="GO:0005819">
    <property type="term" value="C:spindle"/>
    <property type="evidence" value="ECO:0007669"/>
    <property type="project" value="TreeGrafter"/>
</dbReference>
<dbReference type="GO" id="GO:0000931">
    <property type="term" value="C:gamma-tubulin ring complex"/>
    <property type="evidence" value="ECO:0007669"/>
    <property type="project" value="InterPro"/>
</dbReference>
<dbReference type="GO" id="GO:0033566">
    <property type="term" value="P:gamma-tubulin complex localization"/>
    <property type="evidence" value="ECO:0007669"/>
    <property type="project" value="InterPro"/>
</dbReference>
<reference evidence="5 6" key="1">
    <citation type="journal article" date="2024" name="Plant J.">
        <title>Genome sequences and population genomics reveal climatic adaptation and genomic divergence between two closely related sweetgum species.</title>
        <authorList>
            <person name="Xu W.Q."/>
            <person name="Ren C.Q."/>
            <person name="Zhang X.Y."/>
            <person name="Comes H.P."/>
            <person name="Liu X.H."/>
            <person name="Li Y.G."/>
            <person name="Kettle C.J."/>
            <person name="Jalonen R."/>
            <person name="Gaisberger H."/>
            <person name="Ma Y.Z."/>
            <person name="Qiu Y.X."/>
        </authorList>
    </citation>
    <scope>NUCLEOTIDE SEQUENCE [LARGE SCALE GENOMIC DNA]</scope>
    <source>
        <strain evidence="5">Hangzhou</strain>
    </source>
</reference>
<comment type="similarity">
    <text evidence="2">Belongs to the MOZART1 family.</text>
</comment>
<name>A0AAP0RVH5_LIQFO</name>
<dbReference type="GO" id="GO:0031021">
    <property type="term" value="C:interphase microtubule organizing center"/>
    <property type="evidence" value="ECO:0007669"/>
    <property type="project" value="TreeGrafter"/>
</dbReference>